<proteinExistence type="predicted"/>
<keyword evidence="1" id="KW-0732">Signal</keyword>
<dbReference type="NCBIfam" id="NF038127">
    <property type="entry name" value="FDP_fam"/>
    <property type="match status" value="1"/>
</dbReference>
<dbReference type="Proteomes" id="UP001206572">
    <property type="component" value="Unassembled WGS sequence"/>
</dbReference>
<protein>
    <submittedName>
        <fullName evidence="3">PEP-CTERM sorting domain-containing protein</fullName>
    </submittedName>
</protein>
<reference evidence="3 4" key="1">
    <citation type="submission" date="2022-08" db="EMBL/GenBank/DDBJ databases">
        <title>Reclassification of Massilia species as members of the genera Telluria, Duganella, Pseudoduganella, Mokoshia gen. nov. and Zemynaea gen. nov. using orthogonal and non-orthogonal genome-based approaches.</title>
        <authorList>
            <person name="Bowman J.P."/>
        </authorList>
    </citation>
    <scope>NUCLEOTIDE SEQUENCE [LARGE SCALE GENOMIC DNA]</scope>
    <source>
        <strain evidence="3 4">JCM 31661</strain>
    </source>
</reference>
<dbReference type="InterPro" id="IPR013424">
    <property type="entry name" value="Ice-binding_C"/>
</dbReference>
<feature type="signal peptide" evidence="1">
    <location>
        <begin position="1"/>
        <end position="20"/>
    </location>
</feature>
<name>A0ABT2AJB7_9BURK</name>
<evidence type="ECO:0000313" key="4">
    <source>
        <dbReference type="Proteomes" id="UP001206572"/>
    </source>
</evidence>
<feature type="chain" id="PRO_5047450833" evidence="1">
    <location>
        <begin position="21"/>
        <end position="206"/>
    </location>
</feature>
<dbReference type="Gene3D" id="2.60.120.380">
    <property type="match status" value="1"/>
</dbReference>
<dbReference type="EMBL" id="JANUHA010000004">
    <property type="protein sequence ID" value="MCS0596321.1"/>
    <property type="molecule type" value="Genomic_DNA"/>
</dbReference>
<accession>A0ABT2AJB7</accession>
<feature type="domain" description="Ice-binding protein C-terminal" evidence="2">
    <location>
        <begin position="180"/>
        <end position="202"/>
    </location>
</feature>
<dbReference type="RefSeq" id="WP_258827365.1">
    <property type="nucleotide sequence ID" value="NZ_JANUHA010000004.1"/>
</dbReference>
<dbReference type="NCBIfam" id="TIGR02595">
    <property type="entry name" value="PEP_CTERM"/>
    <property type="match status" value="1"/>
</dbReference>
<sequence length="206" mass="22266">MKLKKLVALALFGFASLAQADNISFTGNFTYDNDVQRFNFTLAEASTVTLRSWSYAGGVNAAGQTIARGGFDPILALFSADGIRIAEQDDADCPLVPADEVTNACYDVNFTHELAAGNYIVTIQQFDNFSLGDLADGFEFDGVAYRNFRDGFVDAQDDKRDGHWAFDILNVNSAEIPDEVPEPASMAILAAGMAGMGLARRRKAKA</sequence>
<keyword evidence="4" id="KW-1185">Reference proteome</keyword>
<organism evidence="3 4">
    <name type="scientific">Massilia agri</name>
    <dbReference type="NCBI Taxonomy" id="1886785"/>
    <lineage>
        <taxon>Bacteria</taxon>
        <taxon>Pseudomonadati</taxon>
        <taxon>Pseudomonadota</taxon>
        <taxon>Betaproteobacteria</taxon>
        <taxon>Burkholderiales</taxon>
        <taxon>Oxalobacteraceae</taxon>
        <taxon>Telluria group</taxon>
        <taxon>Massilia</taxon>
    </lineage>
</organism>
<comment type="caution">
    <text evidence="3">The sequence shown here is derived from an EMBL/GenBank/DDBJ whole genome shotgun (WGS) entry which is preliminary data.</text>
</comment>
<gene>
    <name evidence="3" type="ORF">NX780_08155</name>
</gene>
<evidence type="ECO:0000313" key="3">
    <source>
        <dbReference type="EMBL" id="MCS0596321.1"/>
    </source>
</evidence>
<evidence type="ECO:0000256" key="1">
    <source>
        <dbReference type="SAM" id="SignalP"/>
    </source>
</evidence>
<dbReference type="Pfam" id="PF07589">
    <property type="entry name" value="PEP-CTERM"/>
    <property type="match status" value="1"/>
</dbReference>
<evidence type="ECO:0000259" key="2">
    <source>
        <dbReference type="Pfam" id="PF07589"/>
    </source>
</evidence>